<proteinExistence type="predicted"/>
<protein>
    <recommendedName>
        <fullName evidence="2">diguanylate cyclase</fullName>
        <ecNumber evidence="2">2.7.7.65</ecNumber>
    </recommendedName>
</protein>
<dbReference type="SMART" id="SM00267">
    <property type="entry name" value="GGDEF"/>
    <property type="match status" value="1"/>
</dbReference>
<dbReference type="InterPro" id="IPR029151">
    <property type="entry name" value="Sensor-like_sf"/>
</dbReference>
<dbReference type="SUPFAM" id="SSF55073">
    <property type="entry name" value="Nucleotide cyclase"/>
    <property type="match status" value="1"/>
</dbReference>
<evidence type="ECO:0000259" key="9">
    <source>
        <dbReference type="PROSITE" id="PS50887"/>
    </source>
</evidence>
<dbReference type="FunFam" id="3.30.70.270:FF:000001">
    <property type="entry name" value="Diguanylate cyclase domain protein"/>
    <property type="match status" value="1"/>
</dbReference>
<dbReference type="PANTHER" id="PTHR45138">
    <property type="entry name" value="REGULATORY COMPONENTS OF SENSORY TRANSDUCTION SYSTEM"/>
    <property type="match status" value="1"/>
</dbReference>
<keyword evidence="11" id="KW-1185">Reference proteome</keyword>
<dbReference type="RefSeq" id="WP_108622652.1">
    <property type="nucleotide sequence ID" value="NZ_CP028901.1"/>
</dbReference>
<evidence type="ECO:0000256" key="7">
    <source>
        <dbReference type="ARBA" id="ARBA00034247"/>
    </source>
</evidence>
<evidence type="ECO:0000256" key="8">
    <source>
        <dbReference type="SAM" id="Phobius"/>
    </source>
</evidence>
<dbReference type="Proteomes" id="UP000244571">
    <property type="component" value="Chromosome"/>
</dbReference>
<name>A0A2R4XN64_9BURK</name>
<evidence type="ECO:0000256" key="4">
    <source>
        <dbReference type="ARBA" id="ARBA00022692"/>
    </source>
</evidence>
<organism evidence="10 11">
    <name type="scientific">Orrella marina</name>
    <dbReference type="NCBI Taxonomy" id="2163011"/>
    <lineage>
        <taxon>Bacteria</taxon>
        <taxon>Pseudomonadati</taxon>
        <taxon>Pseudomonadota</taxon>
        <taxon>Betaproteobacteria</taxon>
        <taxon>Burkholderiales</taxon>
        <taxon>Alcaligenaceae</taxon>
        <taxon>Orrella</taxon>
    </lineage>
</organism>
<gene>
    <name evidence="10" type="ORF">DBV39_17555</name>
</gene>
<dbReference type="CDD" id="cd12912">
    <property type="entry name" value="PDC2_MCP_like"/>
    <property type="match status" value="1"/>
</dbReference>
<dbReference type="InterPro" id="IPR029787">
    <property type="entry name" value="Nucleotide_cyclase"/>
</dbReference>
<evidence type="ECO:0000256" key="3">
    <source>
        <dbReference type="ARBA" id="ARBA00022475"/>
    </source>
</evidence>
<dbReference type="Gene3D" id="3.30.70.270">
    <property type="match status" value="1"/>
</dbReference>
<sequence>MGTQQKRSSIRINLLQLILLLAISSVIVVLVNSLFVSYRVQRDLLVSTVTQANRAYAAKLATSIDEFLETALQQLAFGAAVIGKNWNNPKAIATETRRLKHQTDSFNSVVTVNHLGTVLATDPDLGLVDSRLTSESSRTALEKRQGWISSPFVSSTGNLIIFISQPVFAPDGKYLGYVGGTIYLLANNILNDILGNHYYQDGSYVSVIDQNRKILYHRQSDLIGTEAPPRMLYQEVLKGQTGGTRLTNAENLDVMAGFAPVKHTGWGVVVQKPTDLALAPLSKATEEVLIRSLPLTALIALGILWMSRRITLPLRKLADSARNLDQPGVGEAIRSVKSWYFEAAELKRAMILGTDMVRGTIEKLNHDIQIDALTGLFNRRRQETALTVWEAEGRPFALMEVDIDFFKRVNDTYGHPVGDQVLEQIASLITHHTRNDDLACRIGGEEFTLLLPDTTAQAAYQIAERLRKAVESALFPGVGRVTISIGVALWPEQVDNIHEVMRVADQMLYKAKHNGRNQVQMAWADQTQKVRA</sequence>
<keyword evidence="4 8" id="KW-0812">Transmembrane</keyword>
<evidence type="ECO:0000256" key="6">
    <source>
        <dbReference type="ARBA" id="ARBA00023136"/>
    </source>
</evidence>
<dbReference type="Gene3D" id="3.30.450.20">
    <property type="entry name" value="PAS domain"/>
    <property type="match status" value="1"/>
</dbReference>
<evidence type="ECO:0000256" key="1">
    <source>
        <dbReference type="ARBA" id="ARBA00004651"/>
    </source>
</evidence>
<dbReference type="OrthoDB" id="9813903at2"/>
<dbReference type="Pfam" id="PF02743">
    <property type="entry name" value="dCache_1"/>
    <property type="match status" value="1"/>
</dbReference>
<dbReference type="GO" id="GO:0052621">
    <property type="term" value="F:diguanylate cyclase activity"/>
    <property type="evidence" value="ECO:0007669"/>
    <property type="project" value="UniProtKB-EC"/>
</dbReference>
<dbReference type="Pfam" id="PF00990">
    <property type="entry name" value="GGDEF"/>
    <property type="match status" value="1"/>
</dbReference>
<dbReference type="InterPro" id="IPR043128">
    <property type="entry name" value="Rev_trsase/Diguanyl_cyclase"/>
</dbReference>
<comment type="catalytic activity">
    <reaction evidence="7">
        <text>2 GTP = 3',3'-c-di-GMP + 2 diphosphate</text>
        <dbReference type="Rhea" id="RHEA:24898"/>
        <dbReference type="ChEBI" id="CHEBI:33019"/>
        <dbReference type="ChEBI" id="CHEBI:37565"/>
        <dbReference type="ChEBI" id="CHEBI:58805"/>
        <dbReference type="EC" id="2.7.7.65"/>
    </reaction>
</comment>
<dbReference type="EMBL" id="CP028901">
    <property type="protein sequence ID" value="AWB35242.1"/>
    <property type="molecule type" value="Genomic_DNA"/>
</dbReference>
<dbReference type="CDD" id="cd18773">
    <property type="entry name" value="PDC1_HK_sensor"/>
    <property type="match status" value="1"/>
</dbReference>
<dbReference type="InterPro" id="IPR000160">
    <property type="entry name" value="GGDEF_dom"/>
</dbReference>
<keyword evidence="3" id="KW-1003">Cell membrane</keyword>
<dbReference type="AlphaFoldDB" id="A0A2R4XN64"/>
<reference evidence="10 11" key="1">
    <citation type="submission" date="2018-04" db="EMBL/GenBank/DDBJ databases">
        <title>Bordetella sp. HZ20 isolated from seawater.</title>
        <authorList>
            <person name="Sun C."/>
        </authorList>
    </citation>
    <scope>NUCLEOTIDE SEQUENCE [LARGE SCALE GENOMIC DNA]</scope>
    <source>
        <strain evidence="10 11">HZ20</strain>
    </source>
</reference>
<feature type="transmembrane region" description="Helical" evidence="8">
    <location>
        <begin position="12"/>
        <end position="35"/>
    </location>
</feature>
<dbReference type="KEGG" id="boz:DBV39_17555"/>
<dbReference type="InterPro" id="IPR050469">
    <property type="entry name" value="Diguanylate_Cyclase"/>
</dbReference>
<dbReference type="SUPFAM" id="SSF103190">
    <property type="entry name" value="Sensory domain-like"/>
    <property type="match status" value="2"/>
</dbReference>
<dbReference type="NCBIfam" id="TIGR00254">
    <property type="entry name" value="GGDEF"/>
    <property type="match status" value="1"/>
</dbReference>
<accession>A0A2R4XN64</accession>
<evidence type="ECO:0000313" key="11">
    <source>
        <dbReference type="Proteomes" id="UP000244571"/>
    </source>
</evidence>
<dbReference type="CDD" id="cd01949">
    <property type="entry name" value="GGDEF"/>
    <property type="match status" value="1"/>
</dbReference>
<comment type="subcellular location">
    <subcellularLocation>
        <location evidence="1">Cell membrane</location>
        <topology evidence="1">Multi-pass membrane protein</topology>
    </subcellularLocation>
</comment>
<evidence type="ECO:0000256" key="2">
    <source>
        <dbReference type="ARBA" id="ARBA00012528"/>
    </source>
</evidence>
<evidence type="ECO:0000256" key="5">
    <source>
        <dbReference type="ARBA" id="ARBA00022989"/>
    </source>
</evidence>
<feature type="domain" description="GGDEF" evidence="9">
    <location>
        <begin position="394"/>
        <end position="524"/>
    </location>
</feature>
<keyword evidence="6 8" id="KW-0472">Membrane</keyword>
<dbReference type="InterPro" id="IPR033479">
    <property type="entry name" value="dCache_1"/>
</dbReference>
<dbReference type="PROSITE" id="PS50887">
    <property type="entry name" value="GGDEF"/>
    <property type="match status" value="1"/>
</dbReference>
<dbReference type="EC" id="2.7.7.65" evidence="2"/>
<dbReference type="GO" id="GO:0005886">
    <property type="term" value="C:plasma membrane"/>
    <property type="evidence" value="ECO:0007669"/>
    <property type="project" value="UniProtKB-SubCell"/>
</dbReference>
<keyword evidence="5 8" id="KW-1133">Transmembrane helix</keyword>
<evidence type="ECO:0000313" key="10">
    <source>
        <dbReference type="EMBL" id="AWB35242.1"/>
    </source>
</evidence>
<dbReference type="PANTHER" id="PTHR45138:SF9">
    <property type="entry name" value="DIGUANYLATE CYCLASE DGCM-RELATED"/>
    <property type="match status" value="1"/>
</dbReference>